<evidence type="ECO:0000313" key="5">
    <source>
        <dbReference type="Proteomes" id="UP000067625"/>
    </source>
</evidence>
<protein>
    <recommendedName>
        <fullName evidence="2">Universal stress protein</fullName>
    </recommendedName>
</protein>
<sequence>MYQRILLAVDGSEHSSRATDHAIALSLVTGAEIELIYVLDYSKAKSEVLHSGNSLQLKNERQQRLKKAEEKLQKNDVSYQITMKHGEPGPTIVEHANRNNVDIVIIGSRGLNSLQEMVLGSVSHKVAKRASCPVLIVK</sequence>
<reference evidence="5" key="1">
    <citation type="submission" date="2015-08" db="EMBL/GenBank/DDBJ databases">
        <title>Genome sequencing project for genomic taxonomy and phylogenomics of Bacillus-like bacteria.</title>
        <authorList>
            <person name="Liu B."/>
            <person name="Wang J."/>
            <person name="Zhu Y."/>
            <person name="Liu G."/>
            <person name="Chen Q."/>
            <person name="Chen Z."/>
            <person name="Lan J."/>
            <person name="Che J."/>
            <person name="Ge C."/>
            <person name="Shi H."/>
            <person name="Pan Z."/>
            <person name="Liu X."/>
        </authorList>
    </citation>
    <scope>NUCLEOTIDE SEQUENCE [LARGE SCALE GENOMIC DNA]</scope>
    <source>
        <strain evidence="5">FJAT-4402</strain>
    </source>
</reference>
<organism evidence="4 5">
    <name type="scientific">Bacillus gobiensis</name>
    <dbReference type="NCBI Taxonomy" id="1441095"/>
    <lineage>
        <taxon>Bacteria</taxon>
        <taxon>Bacillati</taxon>
        <taxon>Bacillota</taxon>
        <taxon>Bacilli</taxon>
        <taxon>Bacillales</taxon>
        <taxon>Bacillaceae</taxon>
        <taxon>Bacillus</taxon>
    </lineage>
</organism>
<dbReference type="SUPFAM" id="SSF52402">
    <property type="entry name" value="Adenine nucleotide alpha hydrolases-like"/>
    <property type="match status" value="1"/>
</dbReference>
<dbReference type="PRINTS" id="PR01438">
    <property type="entry name" value="UNVRSLSTRESS"/>
</dbReference>
<dbReference type="PIRSF" id="PIRSF006276">
    <property type="entry name" value="UspA"/>
    <property type="match status" value="1"/>
</dbReference>
<evidence type="ECO:0000259" key="3">
    <source>
        <dbReference type="Pfam" id="PF00582"/>
    </source>
</evidence>
<comment type="similarity">
    <text evidence="1 2">Belongs to the universal stress protein A family.</text>
</comment>
<gene>
    <name evidence="4" type="ORF">AM592_11620</name>
</gene>
<feature type="domain" description="UspA" evidence="3">
    <location>
        <begin position="1"/>
        <end position="138"/>
    </location>
</feature>
<evidence type="ECO:0000256" key="2">
    <source>
        <dbReference type="PIRNR" id="PIRNR006276"/>
    </source>
</evidence>
<dbReference type="InterPro" id="IPR006016">
    <property type="entry name" value="UspA"/>
</dbReference>
<reference evidence="4 5" key="2">
    <citation type="journal article" date="2016" name="Int. J. Syst. Evol. Microbiol.">
        <title>Bacillus gobiensis sp. nov., isolated from a soil sample.</title>
        <authorList>
            <person name="Liu B."/>
            <person name="Liu G.H."/>
            <person name="Cetin S."/>
            <person name="Schumann P."/>
            <person name="Pan Z.Z."/>
            <person name="Chen Q.Q."/>
        </authorList>
    </citation>
    <scope>NUCLEOTIDE SEQUENCE [LARGE SCALE GENOMIC DNA]</scope>
    <source>
        <strain evidence="4 5">FJAT-4402</strain>
    </source>
</reference>
<dbReference type="AlphaFoldDB" id="A0A0M4FHF9"/>
<proteinExistence type="inferred from homology"/>
<dbReference type="PANTHER" id="PTHR46268:SF6">
    <property type="entry name" value="UNIVERSAL STRESS PROTEIN UP12"/>
    <property type="match status" value="1"/>
</dbReference>
<dbReference type="Gene3D" id="3.40.50.620">
    <property type="entry name" value="HUPs"/>
    <property type="match status" value="1"/>
</dbReference>
<dbReference type="RefSeq" id="WP_053603942.1">
    <property type="nucleotide sequence ID" value="NZ_CP012600.1"/>
</dbReference>
<dbReference type="CDD" id="cd00293">
    <property type="entry name" value="USP-like"/>
    <property type="match status" value="1"/>
</dbReference>
<dbReference type="Pfam" id="PF00582">
    <property type="entry name" value="Usp"/>
    <property type="match status" value="1"/>
</dbReference>
<dbReference type="InterPro" id="IPR006015">
    <property type="entry name" value="Universal_stress_UspA"/>
</dbReference>
<accession>A0A0M4FHF9</accession>
<dbReference type="EMBL" id="CP012600">
    <property type="protein sequence ID" value="ALC82161.1"/>
    <property type="molecule type" value="Genomic_DNA"/>
</dbReference>
<evidence type="ECO:0000256" key="1">
    <source>
        <dbReference type="ARBA" id="ARBA00008791"/>
    </source>
</evidence>
<dbReference type="Proteomes" id="UP000067625">
    <property type="component" value="Chromosome"/>
</dbReference>
<dbReference type="PANTHER" id="PTHR46268">
    <property type="entry name" value="STRESS RESPONSE PROTEIN NHAX"/>
    <property type="match status" value="1"/>
</dbReference>
<evidence type="ECO:0000313" key="4">
    <source>
        <dbReference type="EMBL" id="ALC82161.1"/>
    </source>
</evidence>
<keyword evidence="5" id="KW-1185">Reference proteome</keyword>
<dbReference type="STRING" id="1441095.AM592_11620"/>
<name>A0A0M4FHF9_9BACI</name>
<dbReference type="PATRIC" id="fig|1441095.3.peg.2536"/>
<dbReference type="InterPro" id="IPR014729">
    <property type="entry name" value="Rossmann-like_a/b/a_fold"/>
</dbReference>
<dbReference type="OrthoDB" id="9777884at2"/>